<dbReference type="EMBL" id="JACTNG010000003">
    <property type="protein sequence ID" value="MBO1078710.1"/>
    <property type="molecule type" value="Genomic_DNA"/>
</dbReference>
<comment type="catalytic activity">
    <reaction evidence="1 9">
        <text>Endohydrolysis of (1-&gt;4)-beta-D-xylosidic linkages in xylans.</text>
        <dbReference type="EC" id="3.2.1.8"/>
    </reaction>
</comment>
<reference evidence="12 13" key="1">
    <citation type="submission" date="2020-09" db="EMBL/GenBank/DDBJ databases">
        <title>Roseomonas.</title>
        <authorList>
            <person name="Zhu W."/>
        </authorList>
    </citation>
    <scope>NUCLEOTIDE SEQUENCE [LARGE SCALE GENOMIC DNA]</scope>
    <source>
        <strain evidence="12 13">573</strain>
    </source>
</reference>
<evidence type="ECO:0000256" key="2">
    <source>
        <dbReference type="ARBA" id="ARBA00007495"/>
    </source>
</evidence>
<comment type="similarity">
    <text evidence="2 9">Belongs to the glycosyl hydrolase 10 (cellulase F) family.</text>
</comment>
<comment type="caution">
    <text evidence="12">The sequence shown here is derived from an EMBL/GenBank/DDBJ whole genome shotgun (WGS) entry which is preliminary data.</text>
</comment>
<dbReference type="SUPFAM" id="SSF51445">
    <property type="entry name" value="(Trans)glycosidases"/>
    <property type="match status" value="1"/>
</dbReference>
<evidence type="ECO:0000256" key="7">
    <source>
        <dbReference type="ARBA" id="ARBA00023295"/>
    </source>
</evidence>
<evidence type="ECO:0000256" key="1">
    <source>
        <dbReference type="ARBA" id="ARBA00000681"/>
    </source>
</evidence>
<feature type="chain" id="PRO_5045559091" description="Beta-xylanase" evidence="10">
    <location>
        <begin position="24"/>
        <end position="368"/>
    </location>
</feature>
<organism evidence="12 13">
    <name type="scientific">Roseomonas haemaphysalidis</name>
    <dbReference type="NCBI Taxonomy" id="2768162"/>
    <lineage>
        <taxon>Bacteria</taxon>
        <taxon>Pseudomonadati</taxon>
        <taxon>Pseudomonadota</taxon>
        <taxon>Alphaproteobacteria</taxon>
        <taxon>Acetobacterales</taxon>
        <taxon>Roseomonadaceae</taxon>
        <taxon>Roseomonas</taxon>
    </lineage>
</organism>
<evidence type="ECO:0000259" key="11">
    <source>
        <dbReference type="PROSITE" id="PS51760"/>
    </source>
</evidence>
<accession>A0ABS3KNZ3</accession>
<dbReference type="PANTHER" id="PTHR31490">
    <property type="entry name" value="GLYCOSYL HYDROLASE"/>
    <property type="match status" value="1"/>
</dbReference>
<feature type="domain" description="GH10" evidence="11">
    <location>
        <begin position="24"/>
        <end position="364"/>
    </location>
</feature>
<dbReference type="PROSITE" id="PS51760">
    <property type="entry name" value="GH10_2"/>
    <property type="match status" value="1"/>
</dbReference>
<dbReference type="PANTHER" id="PTHR31490:SF88">
    <property type="entry name" value="BETA-XYLANASE"/>
    <property type="match status" value="1"/>
</dbReference>
<dbReference type="PRINTS" id="PR00134">
    <property type="entry name" value="GLHYDRLASE10"/>
</dbReference>
<dbReference type="InterPro" id="IPR017853">
    <property type="entry name" value="GH"/>
</dbReference>
<evidence type="ECO:0000256" key="5">
    <source>
        <dbReference type="ARBA" id="ARBA00022801"/>
    </source>
</evidence>
<evidence type="ECO:0000313" key="13">
    <source>
        <dbReference type="Proteomes" id="UP001518989"/>
    </source>
</evidence>
<dbReference type="Pfam" id="PF00331">
    <property type="entry name" value="Glyco_hydro_10"/>
    <property type="match status" value="1"/>
</dbReference>
<evidence type="ECO:0000256" key="8">
    <source>
        <dbReference type="ARBA" id="ARBA00023326"/>
    </source>
</evidence>
<evidence type="ECO:0000256" key="9">
    <source>
        <dbReference type="RuleBase" id="RU361174"/>
    </source>
</evidence>
<keyword evidence="6 9" id="KW-0119">Carbohydrate metabolism</keyword>
<dbReference type="InterPro" id="IPR044846">
    <property type="entry name" value="GH10"/>
</dbReference>
<keyword evidence="7 9" id="KW-0326">Glycosidase</keyword>
<evidence type="ECO:0000256" key="3">
    <source>
        <dbReference type="ARBA" id="ARBA00022651"/>
    </source>
</evidence>
<dbReference type="EC" id="3.2.1.8" evidence="9"/>
<proteinExistence type="inferred from homology"/>
<keyword evidence="5 9" id="KW-0378">Hydrolase</keyword>
<protein>
    <recommendedName>
        <fullName evidence="9">Beta-xylanase</fullName>
        <ecNumber evidence="9">3.2.1.8</ecNumber>
    </recommendedName>
</protein>
<evidence type="ECO:0000256" key="4">
    <source>
        <dbReference type="ARBA" id="ARBA00022729"/>
    </source>
</evidence>
<feature type="signal peptide" evidence="10">
    <location>
        <begin position="1"/>
        <end position="23"/>
    </location>
</feature>
<keyword evidence="3" id="KW-0858">Xylan degradation</keyword>
<dbReference type="RefSeq" id="WP_207416153.1">
    <property type="nucleotide sequence ID" value="NZ_CP061177.1"/>
</dbReference>
<keyword evidence="8 9" id="KW-0624">Polysaccharide degradation</keyword>
<evidence type="ECO:0000256" key="10">
    <source>
        <dbReference type="SAM" id="SignalP"/>
    </source>
</evidence>
<dbReference type="InterPro" id="IPR006311">
    <property type="entry name" value="TAT_signal"/>
</dbReference>
<dbReference type="InterPro" id="IPR001000">
    <property type="entry name" value="GH10_dom"/>
</dbReference>
<keyword evidence="13" id="KW-1185">Reference proteome</keyword>
<name>A0ABS3KNZ3_9PROT</name>
<sequence>MPPLTRRLLLAAGSAGAAHAALAQPATAGLGEIAKANGITFGAAAQGGLLGRDPAYAAAFQRECALLVPEYEGKWAALQPAAGRFDFKPLDSVLRWARANGKAVRGHTLVWHKDLPPWAQAALLEGPERARAVLAAHINGVLDYTRAQLRDWDVVNEVVADPAGSDTPQSEPGNLRASPWLAALGPSYIDTALRLARARDATLRLTLNEYGIEEATPAADEKRRRLLALVRGLLERGVPLDAVGLQSHLQLAKPFDPAVLTGFITALRDLGLAVLITELDVRESWDAPQELPARDALVAERTHAFVSTALAAGVRSVLCWGLSTGHSWLSTEPAVAMPEGRIHRGLPFDAQWQRLPMWDALARAFAGR</sequence>
<evidence type="ECO:0000256" key="6">
    <source>
        <dbReference type="ARBA" id="ARBA00023277"/>
    </source>
</evidence>
<dbReference type="Proteomes" id="UP001518989">
    <property type="component" value="Unassembled WGS sequence"/>
</dbReference>
<evidence type="ECO:0000313" key="12">
    <source>
        <dbReference type="EMBL" id="MBO1078710.1"/>
    </source>
</evidence>
<dbReference type="PROSITE" id="PS51318">
    <property type="entry name" value="TAT"/>
    <property type="match status" value="1"/>
</dbReference>
<dbReference type="SMART" id="SM00633">
    <property type="entry name" value="Glyco_10"/>
    <property type="match status" value="1"/>
</dbReference>
<keyword evidence="4 10" id="KW-0732">Signal</keyword>
<gene>
    <name evidence="12" type="ORF">IAI61_06680</name>
</gene>
<dbReference type="Gene3D" id="3.20.20.80">
    <property type="entry name" value="Glycosidases"/>
    <property type="match status" value="1"/>
</dbReference>